<name>A0A804M5C3_MAIZE</name>
<reference evidence="7" key="1">
    <citation type="submission" date="2015-12" db="EMBL/GenBank/DDBJ databases">
        <title>Update maize B73 reference genome by single molecule sequencing technologies.</title>
        <authorList>
            <consortium name="Maize Genome Sequencing Project"/>
            <person name="Ware D."/>
        </authorList>
    </citation>
    <scope>NUCLEOTIDE SEQUENCE [LARGE SCALE GENOMIC DNA]</scope>
    <source>
        <strain evidence="7">cv. B73</strain>
    </source>
</reference>
<sequence length="97" mass="10635">MPPPPSLARRPQLQRGGRRRRWRWTRHGGSRAGACGTRKRQAIFSDPNNLTADWVGPGVCNYTSVYCASLPSGPDRRGALVVAEVNLNHGDIVGFLP</sequence>
<dbReference type="PANTHER" id="PTHR32093:SF160">
    <property type="entry name" value="OS01G0180000 PROTEIN"/>
    <property type="match status" value="1"/>
</dbReference>
<protein>
    <submittedName>
        <fullName evidence="6">Uncharacterized protein</fullName>
    </submittedName>
</protein>
<dbReference type="PANTHER" id="PTHR32093">
    <property type="entry name" value="LEUCINE-RICH REPEAT EXTENSIN-LIKE PROTEIN 3-RELATED"/>
    <property type="match status" value="1"/>
</dbReference>
<evidence type="ECO:0000256" key="1">
    <source>
        <dbReference type="ARBA" id="ARBA00004613"/>
    </source>
</evidence>
<dbReference type="AlphaFoldDB" id="A0A804M5C3"/>
<dbReference type="InterPro" id="IPR051582">
    <property type="entry name" value="LRR_extensin-like_regulator"/>
</dbReference>
<evidence type="ECO:0000313" key="6">
    <source>
        <dbReference type="EnsemblPlants" id="Zm00001eb060360_P001"/>
    </source>
</evidence>
<feature type="region of interest" description="Disordered" evidence="5">
    <location>
        <begin position="1"/>
        <end position="37"/>
    </location>
</feature>
<reference evidence="6" key="3">
    <citation type="submission" date="2021-05" db="UniProtKB">
        <authorList>
            <consortium name="EnsemblPlants"/>
        </authorList>
    </citation>
    <scope>IDENTIFICATION</scope>
    <source>
        <strain evidence="6">cv. B73</strain>
    </source>
</reference>
<reference evidence="6" key="2">
    <citation type="submission" date="2019-07" db="EMBL/GenBank/DDBJ databases">
        <authorList>
            <person name="Seetharam A."/>
            <person name="Woodhouse M."/>
            <person name="Cannon E."/>
        </authorList>
    </citation>
    <scope>NUCLEOTIDE SEQUENCE [LARGE SCALE GENOMIC DNA]</scope>
    <source>
        <strain evidence="6">cv. B73</strain>
    </source>
</reference>
<feature type="compositionally biased region" description="Basic residues" evidence="5">
    <location>
        <begin position="16"/>
        <end position="29"/>
    </location>
</feature>
<dbReference type="Proteomes" id="UP000007305">
    <property type="component" value="Chromosome 1"/>
</dbReference>
<evidence type="ECO:0000256" key="2">
    <source>
        <dbReference type="ARBA" id="ARBA00022525"/>
    </source>
</evidence>
<dbReference type="InParanoid" id="A0A804M5C3"/>
<evidence type="ECO:0000256" key="3">
    <source>
        <dbReference type="ARBA" id="ARBA00022729"/>
    </source>
</evidence>
<dbReference type="Gramene" id="Zm00001eb060360_T001">
    <property type="protein sequence ID" value="Zm00001eb060360_P001"/>
    <property type="gene ID" value="Zm00001eb060360"/>
</dbReference>
<dbReference type="GO" id="GO:0005576">
    <property type="term" value="C:extracellular region"/>
    <property type="evidence" value="ECO:0007669"/>
    <property type="project" value="UniProtKB-SubCell"/>
</dbReference>
<keyword evidence="2" id="KW-0964">Secreted</keyword>
<comment type="subcellular location">
    <subcellularLocation>
        <location evidence="1">Secreted</location>
    </subcellularLocation>
</comment>
<dbReference type="EnsemblPlants" id="Zm00001eb060360_T001">
    <property type="protein sequence ID" value="Zm00001eb060360_P001"/>
    <property type="gene ID" value="Zm00001eb060360"/>
</dbReference>
<keyword evidence="7" id="KW-1185">Reference proteome</keyword>
<organism evidence="6 7">
    <name type="scientific">Zea mays</name>
    <name type="common">Maize</name>
    <dbReference type="NCBI Taxonomy" id="4577"/>
    <lineage>
        <taxon>Eukaryota</taxon>
        <taxon>Viridiplantae</taxon>
        <taxon>Streptophyta</taxon>
        <taxon>Embryophyta</taxon>
        <taxon>Tracheophyta</taxon>
        <taxon>Spermatophyta</taxon>
        <taxon>Magnoliopsida</taxon>
        <taxon>Liliopsida</taxon>
        <taxon>Poales</taxon>
        <taxon>Poaceae</taxon>
        <taxon>PACMAD clade</taxon>
        <taxon>Panicoideae</taxon>
        <taxon>Andropogonodae</taxon>
        <taxon>Andropogoneae</taxon>
        <taxon>Tripsacinae</taxon>
        <taxon>Zea</taxon>
    </lineage>
</organism>
<proteinExistence type="predicted"/>
<evidence type="ECO:0000256" key="4">
    <source>
        <dbReference type="ARBA" id="ARBA00022737"/>
    </source>
</evidence>
<evidence type="ECO:0000313" key="7">
    <source>
        <dbReference type="Proteomes" id="UP000007305"/>
    </source>
</evidence>
<evidence type="ECO:0000256" key="5">
    <source>
        <dbReference type="SAM" id="MobiDB-lite"/>
    </source>
</evidence>
<keyword evidence="4" id="KW-0677">Repeat</keyword>
<accession>A0A804M5C3</accession>
<keyword evidence="3" id="KW-0732">Signal</keyword>